<evidence type="ECO:0000313" key="2">
    <source>
        <dbReference type="Proteomes" id="UP000070504"/>
    </source>
</evidence>
<gene>
    <name evidence="1" type="ORF">AKJ54_00165</name>
</gene>
<evidence type="ECO:0000313" key="1">
    <source>
        <dbReference type="EMBL" id="KXB07461.1"/>
    </source>
</evidence>
<dbReference type="AlphaFoldDB" id="A0A133VM20"/>
<reference evidence="1 2" key="1">
    <citation type="journal article" date="2016" name="Sci. Rep.">
        <title>Metabolic traits of an uncultured archaeal lineage -MSBL1- from brine pools of the Red Sea.</title>
        <authorList>
            <person name="Mwirichia R."/>
            <person name="Alam I."/>
            <person name="Rashid M."/>
            <person name="Vinu M."/>
            <person name="Ba-Alawi W."/>
            <person name="Anthony Kamau A."/>
            <person name="Kamanda Ngugi D."/>
            <person name="Goker M."/>
            <person name="Klenk H.P."/>
            <person name="Bajic V."/>
            <person name="Stingl U."/>
        </authorList>
    </citation>
    <scope>NUCLEOTIDE SEQUENCE [LARGE SCALE GENOMIC DNA]</scope>
    <source>
        <strain evidence="1">SCGC-AAA382K21</strain>
    </source>
</reference>
<dbReference type="Proteomes" id="UP000070504">
    <property type="component" value="Unassembled WGS sequence"/>
</dbReference>
<accession>A0A133VM20</accession>
<keyword evidence="2" id="KW-1185">Reference proteome</keyword>
<protein>
    <submittedName>
        <fullName evidence="1">Uncharacterized protein</fullName>
    </submittedName>
</protein>
<organism evidence="1 2">
    <name type="scientific">candidate division MSBL1 archaeon SCGC-AAA382K21</name>
    <dbReference type="NCBI Taxonomy" id="1698283"/>
    <lineage>
        <taxon>Archaea</taxon>
        <taxon>Methanobacteriati</taxon>
        <taxon>Methanobacteriota</taxon>
        <taxon>candidate division MSBL1</taxon>
    </lineage>
</organism>
<comment type="caution">
    <text evidence="1">The sequence shown here is derived from an EMBL/GenBank/DDBJ whole genome shotgun (WGS) entry which is preliminary data.</text>
</comment>
<dbReference type="EMBL" id="LHYH01000003">
    <property type="protein sequence ID" value="KXB07461.1"/>
    <property type="molecule type" value="Genomic_DNA"/>
</dbReference>
<name>A0A133VM20_9EURY</name>
<proteinExistence type="predicted"/>
<sequence length="255" mass="30368">MSRQGCSFTGEEVVEKSLADLIEIADENEAERKEFAILGQEGEPKCRIKARMLIDGKWYVGEKGFSTTDNHVVGVGGCSIENLRFDEDGHPYWLVEYGNVKYRWYFFHMLGSQNKAGYMVAIVYDRVEKSEDMQWLMEEFREEWKERVKKHEKEVEAHRRKKYLDDISTDPSKEQEELPESGIYAFWKWFKEYHGDEYEEKVRSSRVMQKKAYEQWIRGFREELRNKGFKLVHDGVLDIYLGEYEYIRVESKASN</sequence>